<organism evidence="1 2">
    <name type="scientific">Escherichia coli</name>
    <dbReference type="NCBI Taxonomy" id="562"/>
    <lineage>
        <taxon>Bacteria</taxon>
        <taxon>Pseudomonadati</taxon>
        <taxon>Pseudomonadota</taxon>
        <taxon>Gammaproteobacteria</taxon>
        <taxon>Enterobacterales</taxon>
        <taxon>Enterobacteriaceae</taxon>
        <taxon>Escherichia</taxon>
    </lineage>
</organism>
<reference evidence="1 2" key="1">
    <citation type="submission" date="2018-06" db="EMBL/GenBank/DDBJ databases">
        <authorList>
            <consortium name="Pathogen Informatics"/>
            <person name="Doyle S."/>
        </authorList>
    </citation>
    <scope>NUCLEOTIDE SEQUENCE [LARGE SCALE GENOMIC DNA]</scope>
    <source>
        <strain evidence="1 2">NCTC8622</strain>
    </source>
</reference>
<dbReference type="Proteomes" id="UP000254079">
    <property type="component" value="Unassembled WGS sequence"/>
</dbReference>
<sequence>MGLPPLSKIPFILRPQAWLHRRHYGEVLSPIRWWGRIPFIFYLVSMFVGWLERKRSPLDPVVRSLVSARIAQMCLCEFCVDITSMKVAERTGSNDKCWQWLTGGKPAL</sequence>
<dbReference type="EMBL" id="UGCP01000002">
    <property type="protein sequence ID" value="STI85810.1"/>
    <property type="molecule type" value="Genomic_DNA"/>
</dbReference>
<evidence type="ECO:0000313" key="2">
    <source>
        <dbReference type="Proteomes" id="UP000254079"/>
    </source>
</evidence>
<protein>
    <submittedName>
        <fullName evidence="1">Putative decarboxylase</fullName>
    </submittedName>
</protein>
<gene>
    <name evidence="1" type="ORF">NCTC8622_04917</name>
</gene>
<dbReference type="InterPro" id="IPR029032">
    <property type="entry name" value="AhpD-like"/>
</dbReference>
<accession>A0A376U9F3</accession>
<evidence type="ECO:0000313" key="1">
    <source>
        <dbReference type="EMBL" id="STI85810.1"/>
    </source>
</evidence>
<name>A0A376U9F3_ECOLX</name>
<proteinExistence type="predicted"/>
<dbReference type="AlphaFoldDB" id="A0A376U9F3"/>
<dbReference type="SUPFAM" id="SSF69118">
    <property type="entry name" value="AhpD-like"/>
    <property type="match status" value="1"/>
</dbReference>